<evidence type="ECO:0000256" key="4">
    <source>
        <dbReference type="ARBA" id="ARBA00022728"/>
    </source>
</evidence>
<keyword evidence="4" id="KW-0747">Spliceosome</keyword>
<keyword evidence="3" id="KW-0507">mRNA processing</keyword>
<reference evidence="10" key="2">
    <citation type="submission" date="2025-09" db="UniProtKB">
        <authorList>
            <consortium name="Ensembl"/>
        </authorList>
    </citation>
    <scope>IDENTIFICATION</scope>
</reference>
<dbReference type="GO" id="GO:0005689">
    <property type="term" value="C:U12-type spliceosomal complex"/>
    <property type="evidence" value="ECO:0007669"/>
    <property type="project" value="TreeGrafter"/>
</dbReference>
<reference evidence="10" key="1">
    <citation type="submission" date="2025-08" db="UniProtKB">
        <authorList>
            <consortium name="Ensembl"/>
        </authorList>
    </citation>
    <scope>IDENTIFICATION</scope>
</reference>
<dbReference type="PANTHER" id="PTHR10553">
    <property type="entry name" value="SMALL NUCLEAR RIBONUCLEOPROTEIN"/>
    <property type="match status" value="1"/>
</dbReference>
<dbReference type="InterPro" id="IPR017132">
    <property type="entry name" value="Lsm7"/>
</dbReference>
<dbReference type="SMART" id="SM00651">
    <property type="entry name" value="Sm"/>
    <property type="match status" value="1"/>
</dbReference>
<evidence type="ECO:0000256" key="6">
    <source>
        <dbReference type="ARBA" id="ARBA00023187"/>
    </source>
</evidence>
<evidence type="ECO:0000256" key="3">
    <source>
        <dbReference type="ARBA" id="ARBA00022664"/>
    </source>
</evidence>
<evidence type="ECO:0000256" key="2">
    <source>
        <dbReference type="ARBA" id="ARBA00006850"/>
    </source>
</evidence>
<dbReference type="InterPro" id="IPR010920">
    <property type="entry name" value="LSM_dom_sf"/>
</dbReference>
<dbReference type="Ensembl" id="ENSEBUT00000017265.1">
    <property type="protein sequence ID" value="ENSEBUP00000016689.1"/>
    <property type="gene ID" value="ENSEBUG00000010470.1"/>
</dbReference>
<protein>
    <recommendedName>
        <fullName evidence="9">Sm domain-containing protein</fullName>
    </recommendedName>
</protein>
<dbReference type="InterPro" id="IPR044641">
    <property type="entry name" value="Lsm7/SmG-like"/>
</dbReference>
<dbReference type="OMA" id="EGFHAIP"/>
<dbReference type="SUPFAM" id="SSF50182">
    <property type="entry name" value="Sm-like ribonucleoproteins"/>
    <property type="match status" value="1"/>
</dbReference>
<accession>A0A8C4QM83</accession>
<dbReference type="AlphaFoldDB" id="A0A8C4QM83"/>
<evidence type="ECO:0000259" key="9">
    <source>
        <dbReference type="PROSITE" id="PS52002"/>
    </source>
</evidence>
<comment type="subcellular location">
    <subcellularLocation>
        <location evidence="1">Nucleus</location>
    </subcellularLocation>
</comment>
<dbReference type="InterPro" id="IPR001163">
    <property type="entry name" value="Sm_dom_euk/arc"/>
</dbReference>
<sequence>MSRFLNKQVHVKFFGGREATGVLKGYDPLVNLVLDEAIEFIRENPYHLTDETRKLGLVICRGTSISLLSPQEGFHAIPNPFPLPEGFQESYSQTGQTDGCSLT</sequence>
<evidence type="ECO:0000313" key="11">
    <source>
        <dbReference type="Proteomes" id="UP000694388"/>
    </source>
</evidence>
<keyword evidence="7" id="KW-0539">Nucleus</keyword>
<comment type="similarity">
    <text evidence="2">Belongs to the snRNP Sm proteins family.</text>
</comment>
<keyword evidence="11" id="KW-1185">Reference proteome</keyword>
<dbReference type="Proteomes" id="UP000694388">
    <property type="component" value="Unplaced"/>
</dbReference>
<keyword evidence="5" id="KW-0694">RNA-binding</keyword>
<dbReference type="InterPro" id="IPR047575">
    <property type="entry name" value="Sm"/>
</dbReference>
<feature type="domain" description="Sm" evidence="9">
    <location>
        <begin position="1"/>
        <end position="74"/>
    </location>
</feature>
<evidence type="ECO:0000256" key="7">
    <source>
        <dbReference type="ARBA" id="ARBA00023242"/>
    </source>
</evidence>
<dbReference type="GO" id="GO:1990726">
    <property type="term" value="C:Lsm1-7-Pat1 complex"/>
    <property type="evidence" value="ECO:0007669"/>
    <property type="project" value="TreeGrafter"/>
</dbReference>
<proteinExistence type="inferred from homology"/>
<dbReference type="Gene3D" id="2.30.30.100">
    <property type="match status" value="1"/>
</dbReference>
<dbReference type="GeneTree" id="ENSGT00510000047872"/>
<dbReference type="GO" id="GO:0071004">
    <property type="term" value="C:U2-type prespliceosome"/>
    <property type="evidence" value="ECO:0007669"/>
    <property type="project" value="TreeGrafter"/>
</dbReference>
<dbReference type="PANTHER" id="PTHR10553:SF5">
    <property type="entry name" value="U6 SNRNA-ASSOCIATED SM-LIKE PROTEIN LSM7"/>
    <property type="match status" value="1"/>
</dbReference>
<organism evidence="10 11">
    <name type="scientific">Eptatretus burgeri</name>
    <name type="common">Inshore hagfish</name>
    <dbReference type="NCBI Taxonomy" id="7764"/>
    <lineage>
        <taxon>Eukaryota</taxon>
        <taxon>Metazoa</taxon>
        <taxon>Chordata</taxon>
        <taxon>Craniata</taxon>
        <taxon>Vertebrata</taxon>
        <taxon>Cyclostomata</taxon>
        <taxon>Myxini</taxon>
        <taxon>Myxiniformes</taxon>
        <taxon>Myxinidae</taxon>
        <taxon>Eptatretinae</taxon>
        <taxon>Eptatretus</taxon>
    </lineage>
</organism>
<name>A0A8C4QM83_EPTBU</name>
<dbReference type="GO" id="GO:0003723">
    <property type="term" value="F:RNA binding"/>
    <property type="evidence" value="ECO:0007669"/>
    <property type="project" value="UniProtKB-KW"/>
</dbReference>
<dbReference type="GO" id="GO:0000956">
    <property type="term" value="P:nuclear-transcribed mRNA catabolic process"/>
    <property type="evidence" value="ECO:0007669"/>
    <property type="project" value="InterPro"/>
</dbReference>
<keyword evidence="6" id="KW-0508">mRNA splicing</keyword>
<dbReference type="CDD" id="cd01729">
    <property type="entry name" value="LSm7"/>
    <property type="match status" value="1"/>
</dbReference>
<evidence type="ECO:0000256" key="1">
    <source>
        <dbReference type="ARBA" id="ARBA00004123"/>
    </source>
</evidence>
<evidence type="ECO:0000313" key="10">
    <source>
        <dbReference type="Ensembl" id="ENSEBUP00000016689.1"/>
    </source>
</evidence>
<keyword evidence="8" id="KW-0687">Ribonucleoprotein</keyword>
<dbReference type="GO" id="GO:0005688">
    <property type="term" value="C:U6 snRNP"/>
    <property type="evidence" value="ECO:0007669"/>
    <property type="project" value="TreeGrafter"/>
</dbReference>
<dbReference type="Pfam" id="PF01423">
    <property type="entry name" value="LSM"/>
    <property type="match status" value="1"/>
</dbReference>
<dbReference type="PROSITE" id="PS52002">
    <property type="entry name" value="SM"/>
    <property type="match status" value="1"/>
</dbReference>
<evidence type="ECO:0000256" key="5">
    <source>
        <dbReference type="ARBA" id="ARBA00022884"/>
    </source>
</evidence>
<dbReference type="GO" id="GO:0000398">
    <property type="term" value="P:mRNA splicing, via spliceosome"/>
    <property type="evidence" value="ECO:0007669"/>
    <property type="project" value="InterPro"/>
</dbReference>
<dbReference type="GO" id="GO:0097526">
    <property type="term" value="C:spliceosomal tri-snRNP complex"/>
    <property type="evidence" value="ECO:0007669"/>
    <property type="project" value="TreeGrafter"/>
</dbReference>
<dbReference type="GO" id="GO:0071013">
    <property type="term" value="C:catalytic step 2 spliceosome"/>
    <property type="evidence" value="ECO:0007669"/>
    <property type="project" value="TreeGrafter"/>
</dbReference>
<evidence type="ECO:0000256" key="8">
    <source>
        <dbReference type="ARBA" id="ARBA00023274"/>
    </source>
</evidence>